<evidence type="ECO:0000256" key="24">
    <source>
        <dbReference type="ARBA" id="ARBA00049192"/>
    </source>
</evidence>
<dbReference type="PIRSF" id="PIRSF016578">
    <property type="entry name" value="HsaA"/>
    <property type="match status" value="1"/>
</dbReference>
<feature type="domain" description="Acyl-CoA dehydrogenase/oxidase N-terminal" evidence="30">
    <location>
        <begin position="41"/>
        <end position="151"/>
    </location>
</feature>
<comment type="subunit">
    <text evidence="5">Homotetramer.</text>
</comment>
<keyword evidence="7 27" id="KW-0285">Flavoprotein</keyword>
<dbReference type="Pfam" id="PF00441">
    <property type="entry name" value="Acyl-CoA_dh_1"/>
    <property type="match status" value="1"/>
</dbReference>
<evidence type="ECO:0000256" key="10">
    <source>
        <dbReference type="ARBA" id="ARBA00022946"/>
    </source>
</evidence>
<dbReference type="Pfam" id="PF02770">
    <property type="entry name" value="Acyl-CoA_dh_M"/>
    <property type="match status" value="1"/>
</dbReference>
<evidence type="ECO:0000256" key="12">
    <source>
        <dbReference type="ARBA" id="ARBA00023002"/>
    </source>
</evidence>
<organism evidence="31 32">
    <name type="scientific">Brachionus calyciflorus</name>
    <dbReference type="NCBI Taxonomy" id="104777"/>
    <lineage>
        <taxon>Eukaryota</taxon>
        <taxon>Metazoa</taxon>
        <taxon>Spiralia</taxon>
        <taxon>Gnathifera</taxon>
        <taxon>Rotifera</taxon>
        <taxon>Eurotatoria</taxon>
        <taxon>Monogononta</taxon>
        <taxon>Pseudotrocha</taxon>
        <taxon>Ploima</taxon>
        <taxon>Brachionidae</taxon>
        <taxon>Brachionus</taxon>
    </lineage>
</organism>
<evidence type="ECO:0000256" key="9">
    <source>
        <dbReference type="ARBA" id="ARBA00022832"/>
    </source>
</evidence>
<comment type="catalytic activity">
    <reaction evidence="22">
        <text>(2R)-2-methylbutanoyl-CoA + oxidized [electron-transfer flavoprotein] + H(+) = ethylacryloyl-CoA + reduced [electron-transfer flavoprotein]</text>
        <dbReference type="Rhea" id="RHEA:65296"/>
        <dbReference type="Rhea" id="RHEA-COMP:10685"/>
        <dbReference type="Rhea" id="RHEA-COMP:10686"/>
        <dbReference type="ChEBI" id="CHEBI:15378"/>
        <dbReference type="ChEBI" id="CHEBI:57692"/>
        <dbReference type="ChEBI" id="CHEBI:58307"/>
        <dbReference type="ChEBI" id="CHEBI:156439"/>
        <dbReference type="ChEBI" id="CHEBI:156440"/>
    </reaction>
    <physiologicalReaction direction="left-to-right" evidence="22">
        <dbReference type="Rhea" id="RHEA:65297"/>
    </physiologicalReaction>
</comment>
<evidence type="ECO:0000256" key="6">
    <source>
        <dbReference type="ARBA" id="ARBA00022553"/>
    </source>
</evidence>
<evidence type="ECO:0000256" key="17">
    <source>
        <dbReference type="ARBA" id="ARBA00039850"/>
    </source>
</evidence>
<evidence type="ECO:0000256" key="8">
    <source>
        <dbReference type="ARBA" id="ARBA00022827"/>
    </source>
</evidence>
<keyword evidence="11" id="KW-0007">Acetylation</keyword>
<dbReference type="GO" id="GO:0050660">
    <property type="term" value="F:flavin adenine dinucleotide binding"/>
    <property type="evidence" value="ECO:0007669"/>
    <property type="project" value="InterPro"/>
</dbReference>
<reference evidence="31" key="1">
    <citation type="submission" date="2021-02" db="EMBL/GenBank/DDBJ databases">
        <authorList>
            <person name="Nowell W R."/>
        </authorList>
    </citation>
    <scope>NUCLEOTIDE SEQUENCE</scope>
    <source>
        <strain evidence="31">Ploen Becks lab</strain>
    </source>
</reference>
<dbReference type="Gene3D" id="1.10.540.10">
    <property type="entry name" value="Acyl-CoA dehydrogenase/oxidase, N-terminal domain"/>
    <property type="match status" value="1"/>
</dbReference>
<dbReference type="Proteomes" id="UP000663879">
    <property type="component" value="Unassembled WGS sequence"/>
</dbReference>
<feature type="domain" description="Acyl-CoA oxidase/dehydrogenase middle" evidence="29">
    <location>
        <begin position="156"/>
        <end position="251"/>
    </location>
</feature>
<dbReference type="EMBL" id="CAJNOC010001435">
    <property type="protein sequence ID" value="CAF0864612.1"/>
    <property type="molecule type" value="Genomic_DNA"/>
</dbReference>
<comment type="catalytic activity">
    <reaction evidence="23">
        <text>butanoyl-CoA + oxidized [electron-transfer flavoprotein] + H(+) = (2E)-butenoyl-CoA + reduced [electron-transfer flavoprotein]</text>
        <dbReference type="Rhea" id="RHEA:24004"/>
        <dbReference type="Rhea" id="RHEA-COMP:10685"/>
        <dbReference type="Rhea" id="RHEA-COMP:10686"/>
        <dbReference type="ChEBI" id="CHEBI:15378"/>
        <dbReference type="ChEBI" id="CHEBI:57332"/>
        <dbReference type="ChEBI" id="CHEBI:57371"/>
        <dbReference type="ChEBI" id="CHEBI:57692"/>
        <dbReference type="ChEBI" id="CHEBI:58307"/>
    </reaction>
    <physiologicalReaction direction="left-to-right" evidence="23">
        <dbReference type="Rhea" id="RHEA:24005"/>
    </physiologicalReaction>
</comment>
<keyword evidence="9" id="KW-0276">Fatty acid metabolism</keyword>
<keyword evidence="12 27" id="KW-0560">Oxidoreductase</keyword>
<dbReference type="EC" id="1.3.8.5" evidence="16"/>
<dbReference type="InterPro" id="IPR006089">
    <property type="entry name" value="Acyl-CoA_DH_CS"/>
</dbReference>
<sequence>MFAIRNIGKNFIKCSRNVAIQNCARLSSSTDNVNRSLYNFTDEEIQLREAVARLAKEKIEPKVREMEEKHDTLPEIRQLMFDNGLMGVEIPSQYGGTNSSFFSSILVVEELAKVDGSISVMCDIQNTLINTMLMNLGSDYLKDKYLPKLATSMIGSFCLSEAGSGSDAFALKTTATKNGDYYTINGNKLWISNSKHAGVFFVMANVNPSLGYKGITCFVVDRDTPGLTIGKNEDKLGLLASSTCAVHFDDVKVHEKNILGKVGHGYKYAISILNEGRIGIGAQMIGLAQGCFDKTIAYTRERKQFGQRIFDFQGMQHQISHIATQLEAARLLVYNAARLKEAGKPFIKEAAMAKYFASEIACQTTSKCIDWMGGVGYTKDYPIEKYYRDCKVGTIYEGTSNIQLNTIAKIIDSEFK</sequence>
<evidence type="ECO:0000256" key="14">
    <source>
        <dbReference type="ARBA" id="ARBA00023128"/>
    </source>
</evidence>
<dbReference type="FunFam" id="1.20.140.10:FF:000002">
    <property type="entry name" value="Acyl-CoA dehydrogenase short/branched chain"/>
    <property type="match status" value="1"/>
</dbReference>
<evidence type="ECO:0000259" key="28">
    <source>
        <dbReference type="Pfam" id="PF00441"/>
    </source>
</evidence>
<name>A0A813XFP0_9BILA</name>
<dbReference type="PANTHER" id="PTHR43884">
    <property type="entry name" value="ACYL-COA DEHYDROGENASE"/>
    <property type="match status" value="1"/>
</dbReference>
<dbReference type="Gene3D" id="1.20.140.10">
    <property type="entry name" value="Butyryl-CoA Dehydrogenase, subunit A, domain 3"/>
    <property type="match status" value="1"/>
</dbReference>
<dbReference type="GO" id="GO:0046395">
    <property type="term" value="P:carboxylic acid catabolic process"/>
    <property type="evidence" value="ECO:0007669"/>
    <property type="project" value="UniProtKB-ARBA"/>
</dbReference>
<evidence type="ECO:0000256" key="4">
    <source>
        <dbReference type="ARBA" id="ARBA00009347"/>
    </source>
</evidence>
<gene>
    <name evidence="31" type="ORF">OXX778_LOCUS9615</name>
</gene>
<dbReference type="AlphaFoldDB" id="A0A813XFP0"/>
<dbReference type="Pfam" id="PF02771">
    <property type="entry name" value="Acyl-CoA_dh_N"/>
    <property type="match status" value="1"/>
</dbReference>
<evidence type="ECO:0000256" key="13">
    <source>
        <dbReference type="ARBA" id="ARBA00023098"/>
    </source>
</evidence>
<dbReference type="GO" id="GO:0006631">
    <property type="term" value="P:fatty acid metabolic process"/>
    <property type="evidence" value="ECO:0007669"/>
    <property type="project" value="UniProtKB-KW"/>
</dbReference>
<keyword evidence="32" id="KW-1185">Reference proteome</keyword>
<evidence type="ECO:0000256" key="20">
    <source>
        <dbReference type="ARBA" id="ARBA00048235"/>
    </source>
</evidence>
<comment type="similarity">
    <text evidence="4 27">Belongs to the acyl-CoA dehydrogenase family.</text>
</comment>
<comment type="pathway">
    <text evidence="15">Amino-acid degradation; L-isoleucine degradation.</text>
</comment>
<evidence type="ECO:0000256" key="19">
    <source>
        <dbReference type="ARBA" id="ARBA00042821"/>
    </source>
</evidence>
<evidence type="ECO:0000256" key="2">
    <source>
        <dbReference type="ARBA" id="ARBA00004305"/>
    </source>
</evidence>
<evidence type="ECO:0000256" key="18">
    <source>
        <dbReference type="ARBA" id="ARBA00041537"/>
    </source>
</evidence>
<dbReference type="GO" id="GO:0005759">
    <property type="term" value="C:mitochondrial matrix"/>
    <property type="evidence" value="ECO:0007669"/>
    <property type="project" value="UniProtKB-SubCell"/>
</dbReference>
<dbReference type="CDD" id="cd01158">
    <property type="entry name" value="SCAD_SBCAD"/>
    <property type="match status" value="1"/>
</dbReference>
<evidence type="ECO:0000256" key="16">
    <source>
        <dbReference type="ARBA" id="ARBA00039036"/>
    </source>
</evidence>
<protein>
    <recommendedName>
        <fullName evidence="17">Short/branched chain specific acyl-CoA dehydrogenase, mitochondrial</fullName>
        <ecNumber evidence="16">1.3.8.5</ecNumber>
    </recommendedName>
    <alternativeName>
        <fullName evidence="19">2-methyl branched chain acyl-CoA dehydrogenase</fullName>
    </alternativeName>
    <alternativeName>
        <fullName evidence="18">2-methylbutyryl-coenzyme A dehydrogenase</fullName>
    </alternativeName>
</protein>
<dbReference type="InterPro" id="IPR013786">
    <property type="entry name" value="AcylCoA_DH/ox_N"/>
</dbReference>
<dbReference type="SUPFAM" id="SSF56645">
    <property type="entry name" value="Acyl-CoA dehydrogenase NM domain-like"/>
    <property type="match status" value="1"/>
</dbReference>
<comment type="subcellular location">
    <subcellularLocation>
        <location evidence="2">Mitochondrion matrix</location>
    </subcellularLocation>
</comment>
<evidence type="ECO:0000256" key="21">
    <source>
        <dbReference type="ARBA" id="ARBA00048307"/>
    </source>
</evidence>
<evidence type="ECO:0000256" key="22">
    <source>
        <dbReference type="ARBA" id="ARBA00048592"/>
    </source>
</evidence>
<dbReference type="Gene3D" id="2.40.110.10">
    <property type="entry name" value="Butyryl-CoA Dehydrogenase, subunit A, domain 2"/>
    <property type="match status" value="1"/>
</dbReference>
<comment type="cofactor">
    <cofactor evidence="1 27">
        <name>FAD</name>
        <dbReference type="ChEBI" id="CHEBI:57692"/>
    </cofactor>
</comment>
<keyword evidence="8 27" id="KW-0274">FAD</keyword>
<dbReference type="OrthoDB" id="10262177at2759"/>
<dbReference type="FunFam" id="2.40.110.10:FF:000001">
    <property type="entry name" value="Acyl-CoA dehydrogenase, mitochondrial"/>
    <property type="match status" value="1"/>
</dbReference>
<evidence type="ECO:0000256" key="11">
    <source>
        <dbReference type="ARBA" id="ARBA00022990"/>
    </source>
</evidence>
<dbReference type="FunFam" id="1.10.540.10:FF:000012">
    <property type="entry name" value="Acyl-CoA dehydrogenase short/branched chain"/>
    <property type="match status" value="1"/>
</dbReference>
<evidence type="ECO:0000256" key="27">
    <source>
        <dbReference type="RuleBase" id="RU362125"/>
    </source>
</evidence>
<dbReference type="PROSITE" id="PS00072">
    <property type="entry name" value="ACYL_COA_DH_1"/>
    <property type="match status" value="1"/>
</dbReference>
<evidence type="ECO:0000259" key="29">
    <source>
        <dbReference type="Pfam" id="PF02770"/>
    </source>
</evidence>
<dbReference type="PANTHER" id="PTHR43884:SF1">
    <property type="entry name" value="SHORT_BRANCHED CHAIN SPECIFIC ACYL-COA DEHYDROGENASE, MITOCHONDRIAL"/>
    <property type="match status" value="1"/>
</dbReference>
<keyword evidence="14" id="KW-0496">Mitochondrion</keyword>
<evidence type="ECO:0000256" key="15">
    <source>
        <dbReference type="ARBA" id="ARBA00037895"/>
    </source>
</evidence>
<evidence type="ECO:0000259" key="30">
    <source>
        <dbReference type="Pfam" id="PF02771"/>
    </source>
</evidence>
<comment type="pathway">
    <text evidence="3">Lipid metabolism; mitochondrial fatty acid beta-oxidation.</text>
</comment>
<comment type="catalytic activity">
    <reaction evidence="24">
        <text>hexanoyl-CoA + oxidized [electron-transfer flavoprotein] + H(+) = (2E)-hexenoyl-CoA + reduced [electron-transfer flavoprotein]</text>
        <dbReference type="Rhea" id="RHEA:43464"/>
        <dbReference type="Rhea" id="RHEA-COMP:10685"/>
        <dbReference type="Rhea" id="RHEA-COMP:10686"/>
        <dbReference type="ChEBI" id="CHEBI:15378"/>
        <dbReference type="ChEBI" id="CHEBI:57692"/>
        <dbReference type="ChEBI" id="CHEBI:58307"/>
        <dbReference type="ChEBI" id="CHEBI:62077"/>
        <dbReference type="ChEBI" id="CHEBI:62620"/>
    </reaction>
    <physiologicalReaction direction="left-to-right" evidence="24">
        <dbReference type="Rhea" id="RHEA:43465"/>
    </physiologicalReaction>
</comment>
<evidence type="ECO:0000313" key="31">
    <source>
        <dbReference type="EMBL" id="CAF0864612.1"/>
    </source>
</evidence>
<dbReference type="PROSITE" id="PS00073">
    <property type="entry name" value="ACYL_COA_DH_2"/>
    <property type="match status" value="1"/>
</dbReference>
<dbReference type="InterPro" id="IPR036250">
    <property type="entry name" value="AcylCo_DH-like_C"/>
</dbReference>
<comment type="catalytic activity">
    <reaction evidence="21">
        <text>valproyl-CoA + oxidized [electron-transfer flavoprotein] + H(+) = (2E)-2-propylpent-2-enoyl-CoA + reduced [electron-transfer flavoprotein]</text>
        <dbReference type="Rhea" id="RHEA:65344"/>
        <dbReference type="Rhea" id="RHEA-COMP:10685"/>
        <dbReference type="Rhea" id="RHEA-COMP:10686"/>
        <dbReference type="ChEBI" id="CHEBI:15378"/>
        <dbReference type="ChEBI" id="CHEBI:57692"/>
        <dbReference type="ChEBI" id="CHEBI:58307"/>
        <dbReference type="ChEBI" id="CHEBI:156457"/>
        <dbReference type="ChEBI" id="CHEBI:156458"/>
    </reaction>
    <physiologicalReaction direction="left-to-right" evidence="21">
        <dbReference type="Rhea" id="RHEA:65345"/>
    </physiologicalReaction>
</comment>
<proteinExistence type="inferred from homology"/>
<keyword evidence="6" id="KW-0597">Phosphoprotein</keyword>
<dbReference type="GO" id="GO:0003853">
    <property type="term" value="F:short-chain 2-methyl fatty acyl-CoA dehydrogenase activity"/>
    <property type="evidence" value="ECO:0007669"/>
    <property type="project" value="UniProtKB-EC"/>
</dbReference>
<dbReference type="SUPFAM" id="SSF47203">
    <property type="entry name" value="Acyl-CoA dehydrogenase C-terminal domain-like"/>
    <property type="match status" value="1"/>
</dbReference>
<comment type="catalytic activity">
    <reaction evidence="25">
        <text>(2S)-2-methylbutanoyl-CoA + oxidized [electron-transfer flavoprotein] + H(+) = (2E)-2-methylbut-2-enoyl-CoA + reduced [electron-transfer flavoprotein]</text>
        <dbReference type="Rhea" id="RHEA:48256"/>
        <dbReference type="Rhea" id="RHEA-COMP:10685"/>
        <dbReference type="Rhea" id="RHEA-COMP:10686"/>
        <dbReference type="ChEBI" id="CHEBI:15378"/>
        <dbReference type="ChEBI" id="CHEBI:57337"/>
        <dbReference type="ChEBI" id="CHEBI:57692"/>
        <dbReference type="ChEBI" id="CHEBI:58307"/>
        <dbReference type="ChEBI" id="CHEBI:88166"/>
    </reaction>
    <physiologicalReaction direction="left-to-right" evidence="25">
        <dbReference type="Rhea" id="RHEA:48257"/>
    </physiologicalReaction>
</comment>
<evidence type="ECO:0000256" key="1">
    <source>
        <dbReference type="ARBA" id="ARBA00001974"/>
    </source>
</evidence>
<dbReference type="InterPro" id="IPR009075">
    <property type="entry name" value="AcylCo_DH/oxidase_C"/>
</dbReference>
<keyword evidence="10" id="KW-0809">Transit peptide</keyword>
<dbReference type="InterPro" id="IPR046373">
    <property type="entry name" value="Acyl-CoA_Oxase/DH_mid-dom_sf"/>
</dbReference>
<comment type="catalytic activity">
    <reaction evidence="26">
        <text>2-methylpropanoyl-CoA + oxidized [electron-transfer flavoprotein] + H(+) = 2-methylpropenoyl-CoA + reduced [electron-transfer flavoprotein]</text>
        <dbReference type="Rhea" id="RHEA:44180"/>
        <dbReference type="Rhea" id="RHEA-COMP:10685"/>
        <dbReference type="Rhea" id="RHEA-COMP:10686"/>
        <dbReference type="ChEBI" id="CHEBI:15378"/>
        <dbReference type="ChEBI" id="CHEBI:57338"/>
        <dbReference type="ChEBI" id="CHEBI:57692"/>
        <dbReference type="ChEBI" id="CHEBI:58307"/>
        <dbReference type="ChEBI" id="CHEBI:62500"/>
    </reaction>
    <physiologicalReaction direction="left-to-right" evidence="26">
        <dbReference type="Rhea" id="RHEA:44181"/>
    </physiologicalReaction>
</comment>
<evidence type="ECO:0000256" key="5">
    <source>
        <dbReference type="ARBA" id="ARBA00011881"/>
    </source>
</evidence>
<evidence type="ECO:0000256" key="23">
    <source>
        <dbReference type="ARBA" id="ARBA00049096"/>
    </source>
</evidence>
<dbReference type="InterPro" id="IPR006091">
    <property type="entry name" value="Acyl-CoA_Oxase/DH_mid-dom"/>
</dbReference>
<evidence type="ECO:0000256" key="7">
    <source>
        <dbReference type="ARBA" id="ARBA00022630"/>
    </source>
</evidence>
<comment type="catalytic activity">
    <reaction evidence="20">
        <text>2-methylbutanoyl-CoA + oxidized [electron-transfer flavoprotein] + H(+) = (2E)-2-methylbut-2-enoyl-CoA + reduced [electron-transfer flavoprotein]</text>
        <dbReference type="Rhea" id="RHEA:43780"/>
        <dbReference type="Rhea" id="RHEA-COMP:10685"/>
        <dbReference type="Rhea" id="RHEA-COMP:10686"/>
        <dbReference type="ChEBI" id="CHEBI:15378"/>
        <dbReference type="ChEBI" id="CHEBI:57336"/>
        <dbReference type="ChEBI" id="CHEBI:57337"/>
        <dbReference type="ChEBI" id="CHEBI:57692"/>
        <dbReference type="ChEBI" id="CHEBI:58307"/>
        <dbReference type="EC" id="1.3.8.5"/>
    </reaction>
    <physiologicalReaction direction="left-to-right" evidence="20">
        <dbReference type="Rhea" id="RHEA:43781"/>
    </physiologicalReaction>
</comment>
<evidence type="ECO:0000256" key="25">
    <source>
        <dbReference type="ARBA" id="ARBA00049552"/>
    </source>
</evidence>
<evidence type="ECO:0000256" key="3">
    <source>
        <dbReference type="ARBA" id="ARBA00005198"/>
    </source>
</evidence>
<accession>A0A813XFP0</accession>
<evidence type="ECO:0000256" key="26">
    <source>
        <dbReference type="ARBA" id="ARBA00051903"/>
    </source>
</evidence>
<comment type="caution">
    <text evidence="31">The sequence shown here is derived from an EMBL/GenBank/DDBJ whole genome shotgun (WGS) entry which is preliminary data.</text>
</comment>
<dbReference type="InterPro" id="IPR037069">
    <property type="entry name" value="AcylCoA_DH/ox_N_sf"/>
</dbReference>
<evidence type="ECO:0000313" key="32">
    <source>
        <dbReference type="Proteomes" id="UP000663879"/>
    </source>
</evidence>
<keyword evidence="13" id="KW-0443">Lipid metabolism</keyword>
<dbReference type="InterPro" id="IPR009100">
    <property type="entry name" value="AcylCoA_DH/oxidase_NM_dom_sf"/>
</dbReference>
<feature type="domain" description="Acyl-CoA dehydrogenase/oxidase C-terminal" evidence="28">
    <location>
        <begin position="263"/>
        <end position="410"/>
    </location>
</feature>